<evidence type="ECO:0000313" key="1">
    <source>
        <dbReference type="EMBL" id="JAH66522.1"/>
    </source>
</evidence>
<dbReference type="EMBL" id="GBXM01042055">
    <property type="protein sequence ID" value="JAH66522.1"/>
    <property type="molecule type" value="Transcribed_RNA"/>
</dbReference>
<sequence>MQRIYNKVLNVTTFISILLIDPKPGDYV</sequence>
<reference evidence="1" key="1">
    <citation type="submission" date="2014-11" db="EMBL/GenBank/DDBJ databases">
        <authorList>
            <person name="Amaro Gonzalez C."/>
        </authorList>
    </citation>
    <scope>NUCLEOTIDE SEQUENCE</scope>
</reference>
<protein>
    <submittedName>
        <fullName evidence="1">Uncharacterized protein</fullName>
    </submittedName>
</protein>
<name>A0A0E9UL54_ANGAN</name>
<dbReference type="AlphaFoldDB" id="A0A0E9UL54"/>
<accession>A0A0E9UL54</accession>
<organism evidence="1">
    <name type="scientific">Anguilla anguilla</name>
    <name type="common">European freshwater eel</name>
    <name type="synonym">Muraena anguilla</name>
    <dbReference type="NCBI Taxonomy" id="7936"/>
    <lineage>
        <taxon>Eukaryota</taxon>
        <taxon>Metazoa</taxon>
        <taxon>Chordata</taxon>
        <taxon>Craniata</taxon>
        <taxon>Vertebrata</taxon>
        <taxon>Euteleostomi</taxon>
        <taxon>Actinopterygii</taxon>
        <taxon>Neopterygii</taxon>
        <taxon>Teleostei</taxon>
        <taxon>Anguilliformes</taxon>
        <taxon>Anguillidae</taxon>
        <taxon>Anguilla</taxon>
    </lineage>
</organism>
<reference evidence="1" key="2">
    <citation type="journal article" date="2015" name="Fish Shellfish Immunol.">
        <title>Early steps in the European eel (Anguilla anguilla)-Vibrio vulnificus interaction in the gills: Role of the RtxA13 toxin.</title>
        <authorList>
            <person name="Callol A."/>
            <person name="Pajuelo D."/>
            <person name="Ebbesson L."/>
            <person name="Teles M."/>
            <person name="MacKenzie S."/>
            <person name="Amaro C."/>
        </authorList>
    </citation>
    <scope>NUCLEOTIDE SEQUENCE</scope>
</reference>
<proteinExistence type="predicted"/>